<feature type="region of interest" description="Disordered" evidence="1">
    <location>
        <begin position="1"/>
        <end position="57"/>
    </location>
</feature>
<name>A0A6A5XTZ1_9PLEO</name>
<dbReference type="PANTHER" id="PTHR35872:SF1">
    <property type="entry name" value="ALPHA-L-RHAMNOSIDASE C"/>
    <property type="match status" value="1"/>
</dbReference>
<feature type="compositionally biased region" description="Basic and acidic residues" evidence="1">
    <location>
        <begin position="209"/>
        <end position="229"/>
    </location>
</feature>
<keyword evidence="2" id="KW-1133">Transmembrane helix</keyword>
<feature type="compositionally biased region" description="Basic and acidic residues" evidence="1">
    <location>
        <begin position="190"/>
        <end position="202"/>
    </location>
</feature>
<feature type="transmembrane region" description="Helical" evidence="2">
    <location>
        <begin position="256"/>
        <end position="286"/>
    </location>
</feature>
<dbReference type="Pfam" id="PF11204">
    <property type="entry name" value="DUF2985"/>
    <property type="match status" value="1"/>
</dbReference>
<feature type="compositionally biased region" description="Polar residues" evidence="1">
    <location>
        <begin position="118"/>
        <end position="157"/>
    </location>
</feature>
<dbReference type="EMBL" id="ML978069">
    <property type="protein sequence ID" value="KAF2016386.1"/>
    <property type="molecule type" value="Genomic_DNA"/>
</dbReference>
<organism evidence="3 4">
    <name type="scientific">Aaosphaeria arxii CBS 175.79</name>
    <dbReference type="NCBI Taxonomy" id="1450172"/>
    <lineage>
        <taxon>Eukaryota</taxon>
        <taxon>Fungi</taxon>
        <taxon>Dikarya</taxon>
        <taxon>Ascomycota</taxon>
        <taxon>Pezizomycotina</taxon>
        <taxon>Dothideomycetes</taxon>
        <taxon>Pleosporomycetidae</taxon>
        <taxon>Pleosporales</taxon>
        <taxon>Pleosporales incertae sedis</taxon>
        <taxon>Aaosphaeria</taxon>
    </lineage>
</organism>
<dbReference type="RefSeq" id="XP_033384725.1">
    <property type="nucleotide sequence ID" value="XM_033521819.1"/>
</dbReference>
<dbReference type="AlphaFoldDB" id="A0A6A5XTZ1"/>
<keyword evidence="4" id="KW-1185">Reference proteome</keyword>
<sequence length="512" mass="56254">MAPPNAANIPTPVPFPQPASIQSPQQSSPTDTAAQSSTTPQRRSRTSTNASITSATNRIRTASVKLMEADAPLGMWAATGQTASKAPSISEIRGGTFGTAGWDEESQRRNAGRRASLASESGKNARKSSTTPVATTESATQSPAGKQPTKTSSSGLQTAAVGTEPFPAVTEEEMSVIPTRESAATQIFTEEPKRDEIARDYRPASYQKESSELMERDRDGHDESRRPLNERQYSNGYIPPPKVPWKTSTVIGLKAFWKWFLTPAGFLITIYSLNIVAWGGMLFLLLCNAAPAMCTPTCDDINSPRRIWVEIDSQILNSLFCVTGFGLAPWRTRDVYWWGMWRLGGSKRKLTGIRRLAGIHRGWFRLPGSDSLPALAKMTNVSPEDPSVPIPHSKIPDPPPTGIHAPPTSGWKMDFVVWMNMWNTLFQIVLCFYMWHYNRYDRPSWATGLFVGLGCTVAAAGGIMMYHEGKYVKKVEGVPVPKGYENRPLDDLEANSTQKDTAQPVLAQDAKT</sequence>
<evidence type="ECO:0000256" key="1">
    <source>
        <dbReference type="SAM" id="MobiDB-lite"/>
    </source>
</evidence>
<dbReference type="OrthoDB" id="6407410at2759"/>
<accession>A0A6A5XTZ1</accession>
<proteinExistence type="predicted"/>
<feature type="compositionally biased region" description="Low complexity" evidence="1">
    <location>
        <begin position="18"/>
        <end position="57"/>
    </location>
</feature>
<feature type="transmembrane region" description="Helical" evidence="2">
    <location>
        <begin position="447"/>
        <end position="466"/>
    </location>
</feature>
<dbReference type="InterPro" id="IPR021369">
    <property type="entry name" value="DUF2985"/>
</dbReference>
<keyword evidence="2" id="KW-0472">Membrane</keyword>
<evidence type="ECO:0000256" key="2">
    <source>
        <dbReference type="SAM" id="Phobius"/>
    </source>
</evidence>
<keyword evidence="2" id="KW-0812">Transmembrane</keyword>
<dbReference type="Proteomes" id="UP000799778">
    <property type="component" value="Unassembled WGS sequence"/>
</dbReference>
<evidence type="ECO:0000313" key="4">
    <source>
        <dbReference type="Proteomes" id="UP000799778"/>
    </source>
</evidence>
<feature type="region of interest" description="Disordered" evidence="1">
    <location>
        <begin position="484"/>
        <end position="512"/>
    </location>
</feature>
<gene>
    <name evidence="3" type="ORF">BU24DRAFT_200797</name>
</gene>
<feature type="region of interest" description="Disordered" evidence="1">
    <location>
        <begin position="80"/>
        <end position="235"/>
    </location>
</feature>
<feature type="transmembrane region" description="Helical" evidence="2">
    <location>
        <begin position="415"/>
        <end position="435"/>
    </location>
</feature>
<reference evidence="3" key="1">
    <citation type="journal article" date="2020" name="Stud. Mycol.">
        <title>101 Dothideomycetes genomes: a test case for predicting lifestyles and emergence of pathogens.</title>
        <authorList>
            <person name="Haridas S."/>
            <person name="Albert R."/>
            <person name="Binder M."/>
            <person name="Bloem J."/>
            <person name="Labutti K."/>
            <person name="Salamov A."/>
            <person name="Andreopoulos B."/>
            <person name="Baker S."/>
            <person name="Barry K."/>
            <person name="Bills G."/>
            <person name="Bluhm B."/>
            <person name="Cannon C."/>
            <person name="Castanera R."/>
            <person name="Culley D."/>
            <person name="Daum C."/>
            <person name="Ezra D."/>
            <person name="Gonzalez J."/>
            <person name="Henrissat B."/>
            <person name="Kuo A."/>
            <person name="Liang C."/>
            <person name="Lipzen A."/>
            <person name="Lutzoni F."/>
            <person name="Magnuson J."/>
            <person name="Mondo S."/>
            <person name="Nolan M."/>
            <person name="Ohm R."/>
            <person name="Pangilinan J."/>
            <person name="Park H.-J."/>
            <person name="Ramirez L."/>
            <person name="Alfaro M."/>
            <person name="Sun H."/>
            <person name="Tritt A."/>
            <person name="Yoshinaga Y."/>
            <person name="Zwiers L.-H."/>
            <person name="Turgeon B."/>
            <person name="Goodwin S."/>
            <person name="Spatafora J."/>
            <person name="Crous P."/>
            <person name="Grigoriev I."/>
        </authorList>
    </citation>
    <scope>NUCLEOTIDE SEQUENCE</scope>
    <source>
        <strain evidence="3">CBS 175.79</strain>
    </source>
</reference>
<evidence type="ECO:0000313" key="3">
    <source>
        <dbReference type="EMBL" id="KAF2016386.1"/>
    </source>
</evidence>
<dbReference type="PANTHER" id="PTHR35872">
    <property type="entry name" value="INTEGRAL MEMBRANE PROTEIN (AFU_ORTHOLOGUE AFUA_5G07110)"/>
    <property type="match status" value="1"/>
</dbReference>
<dbReference type="GeneID" id="54279216"/>
<protein>
    <submittedName>
        <fullName evidence="3">Uncharacterized protein</fullName>
    </submittedName>
</protein>